<accession>A0AAV1RP15</accession>
<organism evidence="2 3">
    <name type="scientific">Dovyalis caffra</name>
    <dbReference type="NCBI Taxonomy" id="77055"/>
    <lineage>
        <taxon>Eukaryota</taxon>
        <taxon>Viridiplantae</taxon>
        <taxon>Streptophyta</taxon>
        <taxon>Embryophyta</taxon>
        <taxon>Tracheophyta</taxon>
        <taxon>Spermatophyta</taxon>
        <taxon>Magnoliopsida</taxon>
        <taxon>eudicotyledons</taxon>
        <taxon>Gunneridae</taxon>
        <taxon>Pentapetalae</taxon>
        <taxon>rosids</taxon>
        <taxon>fabids</taxon>
        <taxon>Malpighiales</taxon>
        <taxon>Salicaceae</taxon>
        <taxon>Flacourtieae</taxon>
        <taxon>Dovyalis</taxon>
    </lineage>
</organism>
<dbReference type="AlphaFoldDB" id="A0AAV1RP15"/>
<gene>
    <name evidence="2" type="ORF">DCAF_LOCUS13466</name>
</gene>
<evidence type="ECO:0000313" key="2">
    <source>
        <dbReference type="EMBL" id="CAK7338419.1"/>
    </source>
</evidence>
<feature type="region of interest" description="Disordered" evidence="1">
    <location>
        <begin position="69"/>
        <end position="89"/>
    </location>
</feature>
<evidence type="ECO:0000256" key="1">
    <source>
        <dbReference type="SAM" id="MobiDB-lite"/>
    </source>
</evidence>
<keyword evidence="3" id="KW-1185">Reference proteome</keyword>
<evidence type="ECO:0000313" key="3">
    <source>
        <dbReference type="Proteomes" id="UP001314170"/>
    </source>
</evidence>
<protein>
    <submittedName>
        <fullName evidence="2">Uncharacterized protein</fullName>
    </submittedName>
</protein>
<proteinExistence type="predicted"/>
<name>A0AAV1RP15_9ROSI</name>
<dbReference type="Proteomes" id="UP001314170">
    <property type="component" value="Unassembled WGS sequence"/>
</dbReference>
<sequence>MDIGPISTARNVRVRSLRRVLASMVIHPSHDGLMKTVARDLDEPWYAWTSPCARVIGLKSRNGLGYVRRDKEVPSANPEAREDKATPVI</sequence>
<reference evidence="2 3" key="1">
    <citation type="submission" date="2024-01" db="EMBL/GenBank/DDBJ databases">
        <authorList>
            <person name="Waweru B."/>
        </authorList>
    </citation>
    <scope>NUCLEOTIDE SEQUENCE [LARGE SCALE GENOMIC DNA]</scope>
</reference>
<dbReference type="EMBL" id="CAWUPB010001116">
    <property type="protein sequence ID" value="CAK7338419.1"/>
    <property type="molecule type" value="Genomic_DNA"/>
</dbReference>
<comment type="caution">
    <text evidence="2">The sequence shown here is derived from an EMBL/GenBank/DDBJ whole genome shotgun (WGS) entry which is preliminary data.</text>
</comment>